<sequence length="553" mass="62300">MGANESTTKRYSITLGKCDINRRERFFLPYCSFFEVIYPPPKFYEDGTRSNDEKVGGEYKVKNISKNIKLVHVQCTSLICQSTFITPDMTFYLTDECAKDHTTQVTVQIDISQEIVLPYFLKLDKKLLQSLKDGEGDNQIIALPGYNFLTFKCLITKTAGFYELFIENLIYDIKINGHVKNYLVKLVVGDDEEQYFTYKLDFSFNPDVVRQQNSETQRASDLATRRFPTAVHVEVGENPNSAEWINLNSNGAAVAQHEQYGTTDIGEEAKPTSDGGIYETVVADSAMAASHEGLATSNPPSEFGSNSSSTTGAQNGQKSFQDTFKAFSNGLKELLSFNPLPPVYTVSSPDLMPETTPAATDVPIQLQPPPIPSPQFPKKLIATLIQKEKYFSKILAETKYTDAILINQINQSGEKVPGFRCFLGHISPIFQAIFDTNPELPVKIEVGNFKEETLQQIIQFSQGAEFEVNENVMELLEFAKTFSINLLIDRCYTWIANNINEKNICQYIKFAYSEDHSVLKKKCLEFLKNNKLSVDPESIKSLPQEILFDAFFS</sequence>
<accession>A0AC35G720</accession>
<organism evidence="1 2">
    <name type="scientific">Panagrolaimus sp. PS1159</name>
    <dbReference type="NCBI Taxonomy" id="55785"/>
    <lineage>
        <taxon>Eukaryota</taxon>
        <taxon>Metazoa</taxon>
        <taxon>Ecdysozoa</taxon>
        <taxon>Nematoda</taxon>
        <taxon>Chromadorea</taxon>
        <taxon>Rhabditida</taxon>
        <taxon>Tylenchina</taxon>
        <taxon>Panagrolaimomorpha</taxon>
        <taxon>Panagrolaimoidea</taxon>
        <taxon>Panagrolaimidae</taxon>
        <taxon>Panagrolaimus</taxon>
    </lineage>
</organism>
<evidence type="ECO:0000313" key="1">
    <source>
        <dbReference type="Proteomes" id="UP000887580"/>
    </source>
</evidence>
<name>A0AC35G720_9BILA</name>
<proteinExistence type="predicted"/>
<evidence type="ECO:0000313" key="2">
    <source>
        <dbReference type="WBParaSite" id="PS1159_v2.g24505.t1"/>
    </source>
</evidence>
<protein>
    <submittedName>
        <fullName evidence="2">BTB domain-containing protein</fullName>
    </submittedName>
</protein>
<dbReference type="WBParaSite" id="PS1159_v2.g24505.t1">
    <property type="protein sequence ID" value="PS1159_v2.g24505.t1"/>
    <property type="gene ID" value="PS1159_v2.g24505"/>
</dbReference>
<dbReference type="Proteomes" id="UP000887580">
    <property type="component" value="Unplaced"/>
</dbReference>
<reference evidence="2" key="1">
    <citation type="submission" date="2022-11" db="UniProtKB">
        <authorList>
            <consortium name="WormBaseParasite"/>
        </authorList>
    </citation>
    <scope>IDENTIFICATION</scope>
</reference>